<evidence type="ECO:0000259" key="2">
    <source>
        <dbReference type="Pfam" id="PF22818"/>
    </source>
</evidence>
<dbReference type="EMBL" id="JAJNCT010000020">
    <property type="protein sequence ID" value="MCD2166360.1"/>
    <property type="molecule type" value="Genomic_DNA"/>
</dbReference>
<keyword evidence="4" id="KW-1185">Reference proteome</keyword>
<feature type="domain" description="AMP-dependent synthetase/ligase" evidence="1">
    <location>
        <begin position="131"/>
        <end position="306"/>
    </location>
</feature>
<protein>
    <submittedName>
        <fullName evidence="3">AMP-binding protein</fullName>
    </submittedName>
</protein>
<dbReference type="Gene3D" id="3.30.300.30">
    <property type="match status" value="1"/>
</dbReference>
<gene>
    <name evidence="3" type="ORF">LPW39_14650</name>
</gene>
<dbReference type="Proteomes" id="UP001199260">
    <property type="component" value="Unassembled WGS sequence"/>
</dbReference>
<dbReference type="InterPro" id="IPR029069">
    <property type="entry name" value="HotDog_dom_sf"/>
</dbReference>
<comment type="caution">
    <text evidence="3">The sequence shown here is derived from an EMBL/GenBank/DDBJ whole genome shotgun (WGS) entry which is preliminary data.</text>
</comment>
<dbReference type="SUPFAM" id="SSF56801">
    <property type="entry name" value="Acetyl-CoA synthetase-like"/>
    <property type="match status" value="1"/>
</dbReference>
<dbReference type="Gene3D" id="3.10.129.10">
    <property type="entry name" value="Hotdog Thioesterase"/>
    <property type="match status" value="1"/>
</dbReference>
<dbReference type="InterPro" id="IPR045851">
    <property type="entry name" value="AMP-bd_C_sf"/>
</dbReference>
<dbReference type="AlphaFoldDB" id="A0AAW4XY82"/>
<evidence type="ECO:0000313" key="4">
    <source>
        <dbReference type="Proteomes" id="UP001199260"/>
    </source>
</evidence>
<dbReference type="SUPFAM" id="SSF54637">
    <property type="entry name" value="Thioesterase/thiol ester dehydrase-isomerase"/>
    <property type="match status" value="1"/>
</dbReference>
<dbReference type="Gene3D" id="3.40.50.12780">
    <property type="entry name" value="N-terminal domain of ligase-like"/>
    <property type="match status" value="1"/>
</dbReference>
<dbReference type="RefSeq" id="WP_230776391.1">
    <property type="nucleotide sequence ID" value="NZ_JAJNCT010000020.1"/>
</dbReference>
<dbReference type="InterPro" id="IPR054545">
    <property type="entry name" value="ApeI-like"/>
</dbReference>
<name>A0AAW4XY82_9BURK</name>
<organism evidence="3 4">
    <name type="scientific">Comamonas koreensis</name>
    <dbReference type="NCBI Taxonomy" id="160825"/>
    <lineage>
        <taxon>Bacteria</taxon>
        <taxon>Pseudomonadati</taxon>
        <taxon>Pseudomonadota</taxon>
        <taxon>Betaproteobacteria</taxon>
        <taxon>Burkholderiales</taxon>
        <taxon>Comamonadaceae</taxon>
        <taxon>Comamonas</taxon>
    </lineage>
</organism>
<accession>A0AAW4XY82</accession>
<evidence type="ECO:0000259" key="1">
    <source>
        <dbReference type="Pfam" id="PF00501"/>
    </source>
</evidence>
<dbReference type="InterPro" id="IPR042099">
    <property type="entry name" value="ANL_N_sf"/>
</dbReference>
<feature type="domain" description="ApeI dehydratase-like" evidence="2">
    <location>
        <begin position="479"/>
        <end position="576"/>
    </location>
</feature>
<reference evidence="3 4" key="1">
    <citation type="submission" date="2021-11" db="EMBL/GenBank/DDBJ databases">
        <title>Genome sequence.</title>
        <authorList>
            <person name="Sun Q."/>
        </authorList>
    </citation>
    <scope>NUCLEOTIDE SEQUENCE [LARGE SCALE GENOMIC DNA]</scope>
    <source>
        <strain evidence="3 4">KCTC 12005</strain>
    </source>
</reference>
<dbReference type="PANTHER" id="PTHR45398:SF1">
    <property type="entry name" value="ENZYME, PUTATIVE (JCVI)-RELATED"/>
    <property type="match status" value="1"/>
</dbReference>
<sequence length="581" mass="62200">MGQGATQLKQGVALADVAVMMAEQGAQRPVAMQVTPSDARTVAGSEWLQMVRRWYAAFAELPGQEIGFYFDDALDFSAALWAAWHAGKTPVLLSDLLPATTAALLPSLTGTAGLLPGAVAPVADAAGDLPLRPLDRQATRLVLFTSGSTGQPERIVKQLAQLDAEVQALETAFGAALGGGPLQVLATVSHQHIYGLLFRVLWPLSAGRMLGTAFARYPEDLLAQFRRAPACLLVSSPAMLGRLPQQLPWADARSRLRAIFSSGGPLAAEASAHSLAVLGHSPTEVLGSSETGGIAWRRRAESGEAWQALPGVAVALDADSGVLKVRSPHLPDPARWWETADRAEASSDGASFVLRGRVDRIVKIAEKRISLTALEQALQASDWVHAARAVLIERSDLPTRVGMVLALTDAGWQQLLAHGRQAMAQALRALLADQVERVALPRSWRYVERMPMNAQSKVTQQSLLALFDPMMPTPQWMSRSATEACARLQVVAGLRVLDGHFPQALLVPGVAQLHWAVTLAQQAFALTAAYGRGEVIKFQQPILPGDTVEVELQWLAAKGAVQFAIRSARGMHASGRLLQGV</sequence>
<proteinExistence type="predicted"/>
<evidence type="ECO:0000313" key="3">
    <source>
        <dbReference type="EMBL" id="MCD2166360.1"/>
    </source>
</evidence>
<dbReference type="Pfam" id="PF22818">
    <property type="entry name" value="ApeI-like"/>
    <property type="match status" value="1"/>
</dbReference>
<dbReference type="Pfam" id="PF00501">
    <property type="entry name" value="AMP-binding"/>
    <property type="match status" value="1"/>
</dbReference>
<dbReference type="PANTHER" id="PTHR45398">
    <property type="match status" value="1"/>
</dbReference>
<dbReference type="InterPro" id="IPR000873">
    <property type="entry name" value="AMP-dep_synth/lig_dom"/>
</dbReference>